<dbReference type="AlphaFoldDB" id="A0A2T7F1N0"/>
<dbReference type="Gramene" id="PUZ73983">
    <property type="protein sequence ID" value="PUZ73983"/>
    <property type="gene ID" value="GQ55_1G029600"/>
</dbReference>
<gene>
    <name evidence="2" type="ORF">GQ55_1G029600</name>
</gene>
<keyword evidence="3" id="KW-1185">Reference proteome</keyword>
<dbReference type="EMBL" id="CM009749">
    <property type="protein sequence ID" value="PUZ73983.1"/>
    <property type="molecule type" value="Genomic_DNA"/>
</dbReference>
<dbReference type="Proteomes" id="UP000244336">
    <property type="component" value="Chromosome 1"/>
</dbReference>
<sequence>MQDGAELEDSSHRLAGSCRGRQRGWGTGTRAAAASRRRATASPAGALCRRALGVCGFRTSEHGAAGRGWGNAGAMAAAAVANDHPAELTVYASESSHRT</sequence>
<proteinExistence type="predicted"/>
<protein>
    <submittedName>
        <fullName evidence="2">Uncharacterized protein</fullName>
    </submittedName>
</protein>
<evidence type="ECO:0000256" key="1">
    <source>
        <dbReference type="SAM" id="MobiDB-lite"/>
    </source>
</evidence>
<organism evidence="2 3">
    <name type="scientific">Panicum hallii var. hallii</name>
    <dbReference type="NCBI Taxonomy" id="1504633"/>
    <lineage>
        <taxon>Eukaryota</taxon>
        <taxon>Viridiplantae</taxon>
        <taxon>Streptophyta</taxon>
        <taxon>Embryophyta</taxon>
        <taxon>Tracheophyta</taxon>
        <taxon>Spermatophyta</taxon>
        <taxon>Magnoliopsida</taxon>
        <taxon>Liliopsida</taxon>
        <taxon>Poales</taxon>
        <taxon>Poaceae</taxon>
        <taxon>PACMAD clade</taxon>
        <taxon>Panicoideae</taxon>
        <taxon>Panicodae</taxon>
        <taxon>Paniceae</taxon>
        <taxon>Panicinae</taxon>
        <taxon>Panicum</taxon>
        <taxon>Panicum sect. Panicum</taxon>
    </lineage>
</organism>
<name>A0A2T7F1N0_9POAL</name>
<evidence type="ECO:0000313" key="2">
    <source>
        <dbReference type="EMBL" id="PUZ73983.1"/>
    </source>
</evidence>
<feature type="region of interest" description="Disordered" evidence="1">
    <location>
        <begin position="1"/>
        <end position="40"/>
    </location>
</feature>
<feature type="compositionally biased region" description="Low complexity" evidence="1">
    <location>
        <begin position="28"/>
        <end position="40"/>
    </location>
</feature>
<accession>A0A2T7F1N0</accession>
<evidence type="ECO:0000313" key="3">
    <source>
        <dbReference type="Proteomes" id="UP000244336"/>
    </source>
</evidence>
<reference evidence="2 3" key="1">
    <citation type="submission" date="2018-04" db="EMBL/GenBank/DDBJ databases">
        <title>WGS assembly of Panicum hallii var. hallii HAL2.</title>
        <authorList>
            <person name="Lovell J."/>
            <person name="Jenkins J."/>
            <person name="Lowry D."/>
            <person name="Mamidi S."/>
            <person name="Sreedasyam A."/>
            <person name="Weng X."/>
            <person name="Barry K."/>
            <person name="Bonette J."/>
            <person name="Campitelli B."/>
            <person name="Daum C."/>
            <person name="Gordon S."/>
            <person name="Gould B."/>
            <person name="Lipzen A."/>
            <person name="MacQueen A."/>
            <person name="Palacio-Mejia J."/>
            <person name="Plott C."/>
            <person name="Shakirov E."/>
            <person name="Shu S."/>
            <person name="Yoshinaga Y."/>
            <person name="Zane M."/>
            <person name="Rokhsar D."/>
            <person name="Grimwood J."/>
            <person name="Schmutz J."/>
            <person name="Juenger T."/>
        </authorList>
    </citation>
    <scope>NUCLEOTIDE SEQUENCE [LARGE SCALE GENOMIC DNA]</scope>
    <source>
        <strain evidence="3">cv. HAL2</strain>
    </source>
</reference>